<gene>
    <name evidence="1" type="ORF">H7F51_15970</name>
</gene>
<dbReference type="SUPFAM" id="SSF51645">
    <property type="entry name" value="Malate synthase G"/>
    <property type="match status" value="1"/>
</dbReference>
<name>A0A7X1FU34_9SPHN</name>
<accession>A0A7X1FU34</accession>
<comment type="caution">
    <text evidence="1">The sequence shown here is derived from an EMBL/GenBank/DDBJ whole genome shotgun (WGS) entry which is preliminary data.</text>
</comment>
<evidence type="ECO:0008006" key="3">
    <source>
        <dbReference type="Google" id="ProtNLM"/>
    </source>
</evidence>
<dbReference type="Gene3D" id="1.20.1220.12">
    <property type="entry name" value="Malate synthase, domain III"/>
    <property type="match status" value="1"/>
</dbReference>
<dbReference type="InterPro" id="IPR011076">
    <property type="entry name" value="Malate_synth_sf"/>
</dbReference>
<reference evidence="1 2" key="1">
    <citation type="submission" date="2020-08" db="EMBL/GenBank/DDBJ databases">
        <title>The genome sequence of type strain Novosphingobium flavum NBRC 111647.</title>
        <authorList>
            <person name="Liu Y."/>
        </authorList>
    </citation>
    <scope>NUCLEOTIDE SEQUENCE [LARGE SCALE GENOMIC DNA]</scope>
    <source>
        <strain evidence="1 2">NBRC 111647</strain>
    </source>
</reference>
<keyword evidence="2" id="KW-1185">Reference proteome</keyword>
<dbReference type="Proteomes" id="UP000566813">
    <property type="component" value="Unassembled WGS sequence"/>
</dbReference>
<evidence type="ECO:0000313" key="1">
    <source>
        <dbReference type="EMBL" id="MBC2667015.1"/>
    </source>
</evidence>
<proteinExistence type="predicted"/>
<protein>
    <recommendedName>
        <fullName evidence="3">Malate synthase</fullName>
    </recommendedName>
</protein>
<feature type="non-terminal residue" evidence="1">
    <location>
        <position position="1"/>
    </location>
</feature>
<evidence type="ECO:0000313" key="2">
    <source>
        <dbReference type="Proteomes" id="UP000566813"/>
    </source>
</evidence>
<dbReference type="EMBL" id="JACLAW010000013">
    <property type="protein sequence ID" value="MBC2667015.1"/>
    <property type="molecule type" value="Genomic_DNA"/>
</dbReference>
<dbReference type="GO" id="GO:0003824">
    <property type="term" value="F:catalytic activity"/>
    <property type="evidence" value="ECO:0007669"/>
    <property type="project" value="InterPro"/>
</dbReference>
<sequence length="45" mass="4957">PMATDPERSLAFQAARALVFEGVSQPSGYTEPLLHSFRHKAKSLN</sequence>
<organism evidence="1 2">
    <name type="scientific">Novosphingobium flavum</name>
    <dbReference type="NCBI Taxonomy" id="1778672"/>
    <lineage>
        <taxon>Bacteria</taxon>
        <taxon>Pseudomonadati</taxon>
        <taxon>Pseudomonadota</taxon>
        <taxon>Alphaproteobacteria</taxon>
        <taxon>Sphingomonadales</taxon>
        <taxon>Sphingomonadaceae</taxon>
        <taxon>Novosphingobium</taxon>
    </lineage>
</organism>
<dbReference type="AlphaFoldDB" id="A0A7X1FU34"/>
<dbReference type="InterPro" id="IPR044856">
    <property type="entry name" value="Malate_synth_C_sf"/>
</dbReference>